<sequence length="139" mass="15309">MGEFELHYWVYGAQHPPLPGHAGCWVVSQVLVWLCSERQVGRDVCGDATAHRCPSWRADAPRQRALFVKATIRRCPDNCIVAERSPVSVATVATPAPATGVRERDSHRPKKGTSHSEKADEGGKGSRGWVQDTLLRQTP</sequence>
<dbReference type="EMBL" id="JAINUG010000089">
    <property type="protein sequence ID" value="KAJ8398547.1"/>
    <property type="molecule type" value="Genomic_DNA"/>
</dbReference>
<gene>
    <name evidence="2" type="ORF">AAFF_G00420750</name>
</gene>
<organism evidence="2 3">
    <name type="scientific">Aldrovandia affinis</name>
    <dbReference type="NCBI Taxonomy" id="143900"/>
    <lineage>
        <taxon>Eukaryota</taxon>
        <taxon>Metazoa</taxon>
        <taxon>Chordata</taxon>
        <taxon>Craniata</taxon>
        <taxon>Vertebrata</taxon>
        <taxon>Euteleostomi</taxon>
        <taxon>Actinopterygii</taxon>
        <taxon>Neopterygii</taxon>
        <taxon>Teleostei</taxon>
        <taxon>Notacanthiformes</taxon>
        <taxon>Halosauridae</taxon>
        <taxon>Aldrovandia</taxon>
    </lineage>
</organism>
<keyword evidence="3" id="KW-1185">Reference proteome</keyword>
<evidence type="ECO:0000313" key="3">
    <source>
        <dbReference type="Proteomes" id="UP001221898"/>
    </source>
</evidence>
<dbReference type="AlphaFoldDB" id="A0AAD7WIV1"/>
<dbReference type="Proteomes" id="UP001221898">
    <property type="component" value="Unassembled WGS sequence"/>
</dbReference>
<feature type="region of interest" description="Disordered" evidence="1">
    <location>
        <begin position="91"/>
        <end position="139"/>
    </location>
</feature>
<feature type="compositionally biased region" description="Basic and acidic residues" evidence="1">
    <location>
        <begin position="114"/>
        <end position="124"/>
    </location>
</feature>
<reference evidence="2" key="1">
    <citation type="journal article" date="2023" name="Science">
        <title>Genome structures resolve the early diversification of teleost fishes.</title>
        <authorList>
            <person name="Parey E."/>
            <person name="Louis A."/>
            <person name="Montfort J."/>
            <person name="Bouchez O."/>
            <person name="Roques C."/>
            <person name="Iampietro C."/>
            <person name="Lluch J."/>
            <person name="Castinel A."/>
            <person name="Donnadieu C."/>
            <person name="Desvignes T."/>
            <person name="Floi Bucao C."/>
            <person name="Jouanno E."/>
            <person name="Wen M."/>
            <person name="Mejri S."/>
            <person name="Dirks R."/>
            <person name="Jansen H."/>
            <person name="Henkel C."/>
            <person name="Chen W.J."/>
            <person name="Zahm M."/>
            <person name="Cabau C."/>
            <person name="Klopp C."/>
            <person name="Thompson A.W."/>
            <person name="Robinson-Rechavi M."/>
            <person name="Braasch I."/>
            <person name="Lecointre G."/>
            <person name="Bobe J."/>
            <person name="Postlethwait J.H."/>
            <person name="Berthelot C."/>
            <person name="Roest Crollius H."/>
            <person name="Guiguen Y."/>
        </authorList>
    </citation>
    <scope>NUCLEOTIDE SEQUENCE</scope>
    <source>
        <strain evidence="2">NC1722</strain>
    </source>
</reference>
<proteinExistence type="predicted"/>
<protein>
    <submittedName>
        <fullName evidence="2">Uncharacterized protein</fullName>
    </submittedName>
</protein>
<name>A0AAD7WIV1_9TELE</name>
<accession>A0AAD7WIV1</accession>
<comment type="caution">
    <text evidence="2">The sequence shown here is derived from an EMBL/GenBank/DDBJ whole genome shotgun (WGS) entry which is preliminary data.</text>
</comment>
<evidence type="ECO:0000313" key="2">
    <source>
        <dbReference type="EMBL" id="KAJ8398547.1"/>
    </source>
</evidence>
<evidence type="ECO:0000256" key="1">
    <source>
        <dbReference type="SAM" id="MobiDB-lite"/>
    </source>
</evidence>